<feature type="region of interest" description="Disordered" evidence="1">
    <location>
        <begin position="137"/>
        <end position="162"/>
    </location>
</feature>
<accession>A0A1I7XZN5</accession>
<protein>
    <submittedName>
        <fullName evidence="4">Glutenin, low molecular weight subunit</fullName>
    </submittedName>
</protein>
<name>A0A1I7XZN5_9BILA</name>
<sequence>MFRSSQKQVRTPTMKVFTVGLDQKAPMEKQPEPPTEVLSVAPGTPPPMYASEGLRRKKPYKSILLCMLGIFLLMLFVVTLSEMAYNRERDQNFLRLRWAELKQRMGYYDSYNNGITDRLSAHRISPVQSFAQMEATTVATTSTEPSTTKAPEVEPANDDEPSGLDARLGFLQSILSKIKEKAEELGMDGTMQVSVIQMEPEGMSHDNDYFKDGFGEVAHPHFSHNNDAVDDGERPMFGPWISEVGHNQEIPDMFQQPARFGFGPNQEMNRFPHPFEGNHEFEGRQPAGQFMGEMYGRRFGRLLQELLARRMNNFQDMTPVEDNAQFNPRFGQQMFWPGAWQQQEQQPQWWWNQPQPQVQPQPQQWWGQQQQQQPQQWWGQQQQQQQQPWTFDSQQPQRAQNHPEHQQLPPMIAMPQENQWAQQQQMIQRVPQIPQMPQGNDIFQQQVQQPQFQMFPQQNFGQQAPQIQNQNQQPAQASFVQMPFINPSENIQIDPPHQQKPINDEWKPWGQEHPRAWTHQNAEQSVPQVPQIQPEANPWQIPQSQPSLEPSAPFDVSNGNLNALNDAPKTGEDSFKIDFPAVKFPVNDELNQQNQMNQHIDPRFFQIDEPQASQSESI</sequence>
<evidence type="ECO:0000313" key="3">
    <source>
        <dbReference type="Proteomes" id="UP000095287"/>
    </source>
</evidence>
<feature type="transmembrane region" description="Helical" evidence="2">
    <location>
        <begin position="63"/>
        <end position="85"/>
    </location>
</feature>
<feature type="region of interest" description="Disordered" evidence="1">
    <location>
        <begin position="25"/>
        <end position="44"/>
    </location>
</feature>
<evidence type="ECO:0000256" key="1">
    <source>
        <dbReference type="SAM" id="MobiDB-lite"/>
    </source>
</evidence>
<keyword evidence="2" id="KW-1133">Transmembrane helix</keyword>
<feature type="compositionally biased region" description="Low complexity" evidence="1">
    <location>
        <begin position="137"/>
        <end position="150"/>
    </location>
</feature>
<organism evidence="3 4">
    <name type="scientific">Steinernema glaseri</name>
    <dbReference type="NCBI Taxonomy" id="37863"/>
    <lineage>
        <taxon>Eukaryota</taxon>
        <taxon>Metazoa</taxon>
        <taxon>Ecdysozoa</taxon>
        <taxon>Nematoda</taxon>
        <taxon>Chromadorea</taxon>
        <taxon>Rhabditida</taxon>
        <taxon>Tylenchina</taxon>
        <taxon>Panagrolaimomorpha</taxon>
        <taxon>Strongyloidoidea</taxon>
        <taxon>Steinernematidae</taxon>
        <taxon>Steinernema</taxon>
    </lineage>
</organism>
<feature type="compositionally biased region" description="Low complexity" evidence="1">
    <location>
        <begin position="353"/>
        <end position="397"/>
    </location>
</feature>
<dbReference type="AlphaFoldDB" id="A0A1I7XZN5"/>
<dbReference type="Proteomes" id="UP000095287">
    <property type="component" value="Unplaced"/>
</dbReference>
<evidence type="ECO:0000313" key="4">
    <source>
        <dbReference type="WBParaSite" id="L893_g10958.t1"/>
    </source>
</evidence>
<keyword evidence="2" id="KW-0472">Membrane</keyword>
<feature type="region of interest" description="Disordered" evidence="1">
    <location>
        <begin position="353"/>
        <end position="404"/>
    </location>
</feature>
<keyword evidence="3" id="KW-1185">Reference proteome</keyword>
<dbReference type="WBParaSite" id="L893_g10958.t1">
    <property type="protein sequence ID" value="L893_g10958.t1"/>
    <property type="gene ID" value="L893_g10958"/>
</dbReference>
<reference evidence="4" key="1">
    <citation type="submission" date="2016-11" db="UniProtKB">
        <authorList>
            <consortium name="WormBaseParasite"/>
        </authorList>
    </citation>
    <scope>IDENTIFICATION</scope>
</reference>
<proteinExistence type="predicted"/>
<evidence type="ECO:0000256" key="2">
    <source>
        <dbReference type="SAM" id="Phobius"/>
    </source>
</evidence>
<keyword evidence="2" id="KW-0812">Transmembrane</keyword>